<keyword evidence="3" id="KW-0418">Kinase</keyword>
<feature type="domain" description="GAF" evidence="1">
    <location>
        <begin position="102"/>
        <end position="240"/>
    </location>
</feature>
<reference evidence="2 5" key="2">
    <citation type="journal article" date="2019" name="Emerg. Microbes Infect.">
        <title>Comprehensive subspecies identification of 175 nontuberculous mycobacteria species based on 7547 genomic profiles.</title>
        <authorList>
            <person name="Matsumoto Y."/>
            <person name="Kinjo T."/>
            <person name="Motooka D."/>
            <person name="Nabeya D."/>
            <person name="Jung N."/>
            <person name="Uechi K."/>
            <person name="Horii T."/>
            <person name="Iida T."/>
            <person name="Fujita J."/>
            <person name="Nakamura S."/>
        </authorList>
    </citation>
    <scope>NUCLEOTIDE SEQUENCE [LARGE SCALE GENOMIC DNA]</scope>
    <source>
        <strain evidence="2 5">JCM 12405</strain>
    </source>
</reference>
<organism evidence="3 4">
    <name type="scientific">Mycolicibacterium doricum</name>
    <dbReference type="NCBI Taxonomy" id="126673"/>
    <lineage>
        <taxon>Bacteria</taxon>
        <taxon>Bacillati</taxon>
        <taxon>Actinomycetota</taxon>
        <taxon>Actinomycetes</taxon>
        <taxon>Mycobacteriales</taxon>
        <taxon>Mycobacteriaceae</taxon>
        <taxon>Mycolicibacterium</taxon>
    </lineage>
</organism>
<dbReference type="KEGG" id="mdr:MDOR_09190"/>
<gene>
    <name evidence="3" type="ORF">AWC01_09005</name>
    <name evidence="2" type="ORF">MDOR_09190</name>
</gene>
<evidence type="ECO:0000313" key="3">
    <source>
        <dbReference type="EMBL" id="ORV42016.1"/>
    </source>
</evidence>
<dbReference type="GO" id="GO:0016301">
    <property type="term" value="F:kinase activity"/>
    <property type="evidence" value="ECO:0007669"/>
    <property type="project" value="UniProtKB-KW"/>
</dbReference>
<evidence type="ECO:0000259" key="1">
    <source>
        <dbReference type="Pfam" id="PF01590"/>
    </source>
</evidence>
<dbReference type="InterPro" id="IPR003018">
    <property type="entry name" value="GAF"/>
</dbReference>
<accession>A0A1X1TBV7</accession>
<dbReference type="AlphaFoldDB" id="A0A1X1TBV7"/>
<dbReference type="Pfam" id="PF01590">
    <property type="entry name" value="GAF"/>
    <property type="match status" value="1"/>
</dbReference>
<protein>
    <submittedName>
        <fullName evidence="3">Histidine kinase</fullName>
    </submittedName>
</protein>
<reference evidence="3 4" key="1">
    <citation type="submission" date="2016-01" db="EMBL/GenBank/DDBJ databases">
        <title>The new phylogeny of the genus Mycobacterium.</title>
        <authorList>
            <person name="Tarcisio F."/>
            <person name="Conor M."/>
            <person name="Antonella G."/>
            <person name="Elisabetta G."/>
            <person name="Giulia F.S."/>
            <person name="Sara T."/>
            <person name="Anna F."/>
            <person name="Clotilde B."/>
            <person name="Roberto B."/>
            <person name="Veronica D.S."/>
            <person name="Fabio R."/>
            <person name="Monica P."/>
            <person name="Olivier J."/>
            <person name="Enrico T."/>
            <person name="Nicola S."/>
        </authorList>
    </citation>
    <scope>NUCLEOTIDE SEQUENCE [LARGE SCALE GENOMIC DNA]</scope>
    <source>
        <strain evidence="3 4">DSM 44339</strain>
    </source>
</reference>
<dbReference type="Gene3D" id="3.30.450.40">
    <property type="match status" value="1"/>
</dbReference>
<reference evidence="2" key="3">
    <citation type="submission" date="2020-02" db="EMBL/GenBank/DDBJ databases">
        <authorList>
            <person name="Matsumoto Y."/>
            <person name="Motooka D."/>
            <person name="Nakamura S."/>
        </authorList>
    </citation>
    <scope>NUCLEOTIDE SEQUENCE</scope>
    <source>
        <strain evidence="2">JCM 12405</strain>
    </source>
</reference>
<dbReference type="STRING" id="126673.AWC01_09005"/>
<dbReference type="OrthoDB" id="4694899at2"/>
<evidence type="ECO:0000313" key="2">
    <source>
        <dbReference type="EMBL" id="BBZ06750.1"/>
    </source>
</evidence>
<dbReference type="RefSeq" id="WP_085190127.1">
    <property type="nucleotide sequence ID" value="NZ_AP022605.1"/>
</dbReference>
<evidence type="ECO:0000313" key="4">
    <source>
        <dbReference type="Proteomes" id="UP000193564"/>
    </source>
</evidence>
<proteinExistence type="predicted"/>
<name>A0A1X1TBV7_9MYCO</name>
<sequence>MADVHIGDEQTFNDTAPVAPINLISHAVVRKAVAQLQHDHAISDADIAFRALLTVSKRYDVKLRHLSAAFVDDDVAIPRAKSLPAPALSFSLRGRGTAPKRSDVFADLVTTAVELFSAPAAAVQLRDAVFGGVCIESHTGVAEQLRHHFSFVEDEGSAAAYATARCEVLRVDDVAVSPLYNFTDMEVLGQSGVQAEIAIPMCDEDGCNWGAVTVMFDARRPRIDPFAVEMLHGHADSCAQWLRWYDSAVMPMLVGAVHEVAATLVDESGSASVSA</sequence>
<evidence type="ECO:0000313" key="5">
    <source>
        <dbReference type="Proteomes" id="UP000467201"/>
    </source>
</evidence>
<dbReference type="EMBL" id="LQOS01000024">
    <property type="protein sequence ID" value="ORV42016.1"/>
    <property type="molecule type" value="Genomic_DNA"/>
</dbReference>
<keyword evidence="4" id="KW-1185">Reference proteome</keyword>
<dbReference type="SUPFAM" id="SSF55781">
    <property type="entry name" value="GAF domain-like"/>
    <property type="match status" value="1"/>
</dbReference>
<dbReference type="InterPro" id="IPR029016">
    <property type="entry name" value="GAF-like_dom_sf"/>
</dbReference>
<dbReference type="Proteomes" id="UP000193564">
    <property type="component" value="Unassembled WGS sequence"/>
</dbReference>
<keyword evidence="3" id="KW-0808">Transferase</keyword>
<dbReference type="Proteomes" id="UP000467201">
    <property type="component" value="Chromosome"/>
</dbReference>
<dbReference type="EMBL" id="AP022605">
    <property type="protein sequence ID" value="BBZ06750.1"/>
    <property type="molecule type" value="Genomic_DNA"/>
</dbReference>